<evidence type="ECO:0000313" key="7">
    <source>
        <dbReference type="EMBL" id="BAC45008.1"/>
    </source>
</evidence>
<feature type="domain" description="Chemokine interleukin-8-like" evidence="6">
    <location>
        <begin position="24"/>
        <end position="85"/>
    </location>
</feature>
<evidence type="ECO:0000256" key="2">
    <source>
        <dbReference type="ARBA" id="ARBA00010665"/>
    </source>
</evidence>
<dbReference type="Gene3D" id="2.40.50.40">
    <property type="match status" value="1"/>
</dbReference>
<keyword evidence="4" id="KW-0964">Secreted</keyword>
<dbReference type="InterPro" id="IPR001089">
    <property type="entry name" value="Chemokine_CXC"/>
</dbReference>
<dbReference type="PANTHER" id="PTHR12015:SF198">
    <property type="entry name" value="PLATELET BASIC PROTEIN"/>
    <property type="match status" value="1"/>
</dbReference>
<evidence type="ECO:0000256" key="3">
    <source>
        <dbReference type="ARBA" id="ARBA00022514"/>
    </source>
</evidence>
<dbReference type="EMBL" id="AB086438">
    <property type="protein sequence ID" value="BAC45008.1"/>
    <property type="molecule type" value="mRNA"/>
</dbReference>
<feature type="signal peptide" evidence="5">
    <location>
        <begin position="1"/>
        <end position="20"/>
    </location>
</feature>
<keyword evidence="3" id="KW-0202">Cytokine</keyword>
<dbReference type="GO" id="GO:0005615">
    <property type="term" value="C:extracellular space"/>
    <property type="evidence" value="ECO:0007669"/>
    <property type="project" value="UniProtKB-KW"/>
</dbReference>
<dbReference type="InterPro" id="IPR036048">
    <property type="entry name" value="Interleukin_8-like_sf"/>
</dbReference>
<accession>Q8AXP4</accession>
<evidence type="ECO:0000259" key="6">
    <source>
        <dbReference type="SMART" id="SM00199"/>
    </source>
</evidence>
<dbReference type="FunFam" id="2.40.50.40:FF:000004">
    <property type="entry name" value="C-X-C motif chemokine"/>
    <property type="match status" value="1"/>
</dbReference>
<evidence type="ECO:0000256" key="4">
    <source>
        <dbReference type="ARBA" id="ARBA00022525"/>
    </source>
</evidence>
<comment type="subcellular location">
    <subcellularLocation>
        <location evidence="1">Secreted</location>
    </subcellularLocation>
</comment>
<dbReference type="AlphaFoldDB" id="Q8AXP4"/>
<dbReference type="InterPro" id="IPR001811">
    <property type="entry name" value="Chemokine_IL8-like_dom"/>
</dbReference>
<dbReference type="GO" id="GO:0006952">
    <property type="term" value="P:defense response"/>
    <property type="evidence" value="ECO:0007669"/>
    <property type="project" value="InterPro"/>
</dbReference>
<comment type="similarity">
    <text evidence="2">Belongs to the intercrine alpha (chemokine CxC) family.</text>
</comment>
<dbReference type="CDD" id="cd00273">
    <property type="entry name" value="Chemokine_CXC"/>
    <property type="match status" value="1"/>
</dbReference>
<dbReference type="SUPFAM" id="SSF54117">
    <property type="entry name" value="Interleukin 8-like chemokines"/>
    <property type="match status" value="1"/>
</dbReference>
<protein>
    <submittedName>
        <fullName evidence="7">Interleukin-8</fullName>
    </submittedName>
</protein>
<dbReference type="InterPro" id="IPR039809">
    <property type="entry name" value="Chemokine_b/g/d"/>
</dbReference>
<dbReference type="GO" id="GO:0006955">
    <property type="term" value="P:immune response"/>
    <property type="evidence" value="ECO:0007669"/>
    <property type="project" value="InterPro"/>
</dbReference>
<dbReference type="PRINTS" id="PR00437">
    <property type="entry name" value="SMALLCYTKCXC"/>
</dbReference>
<sequence>MNSKVTITLLTLLVLYLASAQEESLQCQCMKTWTNFIHPKFIDEINIFPNGPHCPQTAIIATLKSSEKVCLNPDAAWVRKIINRIIEESKKPDADQSEEA</sequence>
<dbReference type="PANTHER" id="PTHR12015">
    <property type="entry name" value="SMALL INDUCIBLE CYTOKINE A"/>
    <property type="match status" value="1"/>
</dbReference>
<dbReference type="GO" id="GO:0008009">
    <property type="term" value="F:chemokine activity"/>
    <property type="evidence" value="ECO:0007669"/>
    <property type="project" value="InterPro"/>
</dbReference>
<dbReference type="Pfam" id="PF00048">
    <property type="entry name" value="IL8"/>
    <property type="match status" value="1"/>
</dbReference>
<dbReference type="InterPro" id="IPR033899">
    <property type="entry name" value="CXC_Chemokine_domain"/>
</dbReference>
<reference evidence="7" key="1">
    <citation type="journal article" date="2003" name="Fish Shellfish Immunol.">
        <title>Molecular cloning and sequencing of the silver chimaera (Chimaera phantasma) interleukin-8 cDNA.</title>
        <authorList>
            <person name="Inoue Y."/>
            <person name="Endo M."/>
            <person name="Haruta C."/>
            <person name="Taniuchi T."/>
            <person name="Moritomo T."/>
            <person name="Nakanishi T."/>
        </authorList>
    </citation>
    <scope>NUCLEOTIDE SEQUENCE</scope>
</reference>
<feature type="chain" id="PRO_5004305625" evidence="5">
    <location>
        <begin position="21"/>
        <end position="100"/>
    </location>
</feature>
<keyword evidence="5" id="KW-0732">Signal</keyword>
<organism evidence="7">
    <name type="scientific">Chimaera phantasma</name>
    <name type="common">silver chimaera</name>
    <dbReference type="NCBI Taxonomy" id="134990"/>
    <lineage>
        <taxon>Eukaryota</taxon>
        <taxon>Metazoa</taxon>
        <taxon>Chordata</taxon>
        <taxon>Craniata</taxon>
        <taxon>Vertebrata</taxon>
        <taxon>Chondrichthyes</taxon>
        <taxon>Holocephali</taxon>
        <taxon>Chimaeriformes</taxon>
        <taxon>Chimaeridae</taxon>
        <taxon>Chimaera</taxon>
    </lineage>
</organism>
<evidence type="ECO:0000256" key="5">
    <source>
        <dbReference type="SAM" id="SignalP"/>
    </source>
</evidence>
<dbReference type="PRINTS" id="PR00436">
    <property type="entry name" value="INTERLEUKIN8"/>
</dbReference>
<evidence type="ECO:0000256" key="1">
    <source>
        <dbReference type="ARBA" id="ARBA00004613"/>
    </source>
</evidence>
<proteinExistence type="evidence at transcript level"/>
<dbReference type="SMART" id="SM00199">
    <property type="entry name" value="SCY"/>
    <property type="match status" value="1"/>
</dbReference>
<name>Q8AXP4_9CHON</name>
<gene>
    <name evidence="7" type="primary">IL-8</name>
</gene>